<sequence length="41" mass="4761">METVAYFPQISVQFSSVRSPKKIRPPKVPQINILEFLMRIA</sequence>
<dbReference type="EMBL" id="CADCTZ010000621">
    <property type="protein sequence ID" value="CAA9357082.1"/>
    <property type="molecule type" value="Genomic_DNA"/>
</dbReference>
<accession>A0A6J4MFQ1</accession>
<proteinExistence type="predicted"/>
<gene>
    <name evidence="1" type="ORF">AVDCRST_MAG84-3191</name>
</gene>
<name>A0A6J4MFQ1_9CYAN</name>
<evidence type="ECO:0000313" key="1">
    <source>
        <dbReference type="EMBL" id="CAA9357082.1"/>
    </source>
</evidence>
<protein>
    <submittedName>
        <fullName evidence="1">Uncharacterized protein</fullName>
    </submittedName>
</protein>
<dbReference type="AlphaFoldDB" id="A0A6J4MFQ1"/>
<reference evidence="1" key="1">
    <citation type="submission" date="2020-02" db="EMBL/GenBank/DDBJ databases">
        <authorList>
            <person name="Meier V. D."/>
        </authorList>
    </citation>
    <scope>NUCLEOTIDE SEQUENCE</scope>
    <source>
        <strain evidence="1">AVDCRST_MAG84</strain>
    </source>
</reference>
<organism evidence="1">
    <name type="scientific">uncultured Microcoleus sp</name>
    <dbReference type="NCBI Taxonomy" id="259945"/>
    <lineage>
        <taxon>Bacteria</taxon>
        <taxon>Bacillati</taxon>
        <taxon>Cyanobacteriota</taxon>
        <taxon>Cyanophyceae</taxon>
        <taxon>Oscillatoriophycideae</taxon>
        <taxon>Oscillatoriales</taxon>
        <taxon>Microcoleaceae</taxon>
        <taxon>Microcoleus</taxon>
        <taxon>environmental samples</taxon>
    </lineage>
</organism>